<feature type="chain" id="PRO_5020536005" evidence="2">
    <location>
        <begin position="22"/>
        <end position="97"/>
    </location>
</feature>
<keyword evidence="1" id="KW-0812">Transmembrane</keyword>
<sequence length="97" mass="10133">MSTPLYAVFGMVFLLASMAMAAPTSVGGSLEGIDLTSASSNIGAWLDIIKRYENDPTAGTYLGKWAIIGISVGSIAVLVLVALLICCGRAGRWPRGR</sequence>
<evidence type="ECO:0000256" key="2">
    <source>
        <dbReference type="SAM" id="SignalP"/>
    </source>
</evidence>
<organism evidence="3 4">
    <name type="scientific">Monosporascus ibericus</name>
    <dbReference type="NCBI Taxonomy" id="155417"/>
    <lineage>
        <taxon>Eukaryota</taxon>
        <taxon>Fungi</taxon>
        <taxon>Dikarya</taxon>
        <taxon>Ascomycota</taxon>
        <taxon>Pezizomycotina</taxon>
        <taxon>Sordariomycetes</taxon>
        <taxon>Xylariomycetidae</taxon>
        <taxon>Xylariales</taxon>
        <taxon>Xylariales incertae sedis</taxon>
        <taxon>Monosporascus</taxon>
    </lineage>
</organism>
<dbReference type="Proteomes" id="UP000293360">
    <property type="component" value="Unassembled WGS sequence"/>
</dbReference>
<reference evidence="3 4" key="1">
    <citation type="submission" date="2018-06" db="EMBL/GenBank/DDBJ databases">
        <title>Complete Genomes of Monosporascus.</title>
        <authorList>
            <person name="Robinson A.J."/>
            <person name="Natvig D.O."/>
        </authorList>
    </citation>
    <scope>NUCLEOTIDE SEQUENCE [LARGE SCALE GENOMIC DNA]</scope>
    <source>
        <strain evidence="3 4">CBS 110550</strain>
    </source>
</reference>
<dbReference type="OrthoDB" id="4744693at2759"/>
<feature type="transmembrane region" description="Helical" evidence="1">
    <location>
        <begin position="65"/>
        <end position="87"/>
    </location>
</feature>
<feature type="signal peptide" evidence="2">
    <location>
        <begin position="1"/>
        <end position="21"/>
    </location>
</feature>
<comment type="caution">
    <text evidence="3">The sequence shown here is derived from an EMBL/GenBank/DDBJ whole genome shotgun (WGS) entry which is preliminary data.</text>
</comment>
<evidence type="ECO:0000313" key="3">
    <source>
        <dbReference type="EMBL" id="RYP05172.1"/>
    </source>
</evidence>
<keyword evidence="4" id="KW-1185">Reference proteome</keyword>
<keyword evidence="2" id="KW-0732">Signal</keyword>
<evidence type="ECO:0000256" key="1">
    <source>
        <dbReference type="SAM" id="Phobius"/>
    </source>
</evidence>
<dbReference type="EMBL" id="QJNU01000178">
    <property type="protein sequence ID" value="RYP05172.1"/>
    <property type="molecule type" value="Genomic_DNA"/>
</dbReference>
<accession>A0A4Q4TG94</accession>
<proteinExistence type="predicted"/>
<keyword evidence="1" id="KW-1133">Transmembrane helix</keyword>
<name>A0A4Q4TG94_9PEZI</name>
<keyword evidence="1" id="KW-0472">Membrane</keyword>
<gene>
    <name evidence="3" type="ORF">DL764_003993</name>
</gene>
<protein>
    <submittedName>
        <fullName evidence="3">Uncharacterized protein</fullName>
    </submittedName>
</protein>
<dbReference type="AlphaFoldDB" id="A0A4Q4TG94"/>
<evidence type="ECO:0000313" key="4">
    <source>
        <dbReference type="Proteomes" id="UP000293360"/>
    </source>
</evidence>